<reference evidence="3 4" key="2">
    <citation type="journal article" date="2008" name="Nature">
        <title>The Phaeodactylum genome reveals the evolutionary history of diatom genomes.</title>
        <authorList>
            <person name="Bowler C."/>
            <person name="Allen A.E."/>
            <person name="Badger J.H."/>
            <person name="Grimwood J."/>
            <person name="Jabbari K."/>
            <person name="Kuo A."/>
            <person name="Maheswari U."/>
            <person name="Martens C."/>
            <person name="Maumus F."/>
            <person name="Otillar R.P."/>
            <person name="Rayko E."/>
            <person name="Salamov A."/>
            <person name="Vandepoele K."/>
            <person name="Beszteri B."/>
            <person name="Gruber A."/>
            <person name="Heijde M."/>
            <person name="Katinka M."/>
            <person name="Mock T."/>
            <person name="Valentin K."/>
            <person name="Verret F."/>
            <person name="Berges J.A."/>
            <person name="Brownlee C."/>
            <person name="Cadoret J.P."/>
            <person name="Chiovitti A."/>
            <person name="Choi C.J."/>
            <person name="Coesel S."/>
            <person name="De Martino A."/>
            <person name="Detter J.C."/>
            <person name="Durkin C."/>
            <person name="Falciatore A."/>
            <person name="Fournet J."/>
            <person name="Haruta M."/>
            <person name="Huysman M.J."/>
            <person name="Jenkins B.D."/>
            <person name="Jiroutova K."/>
            <person name="Jorgensen R.E."/>
            <person name="Joubert Y."/>
            <person name="Kaplan A."/>
            <person name="Kroger N."/>
            <person name="Kroth P.G."/>
            <person name="La Roche J."/>
            <person name="Lindquist E."/>
            <person name="Lommer M."/>
            <person name="Martin-Jezequel V."/>
            <person name="Lopez P.J."/>
            <person name="Lucas S."/>
            <person name="Mangogna M."/>
            <person name="McGinnis K."/>
            <person name="Medlin L.K."/>
            <person name="Montsant A."/>
            <person name="Oudot-Le Secq M.P."/>
            <person name="Napoli C."/>
            <person name="Obornik M."/>
            <person name="Parker M.S."/>
            <person name="Petit J.L."/>
            <person name="Porcel B.M."/>
            <person name="Poulsen N."/>
            <person name="Robison M."/>
            <person name="Rychlewski L."/>
            <person name="Rynearson T.A."/>
            <person name="Schmutz J."/>
            <person name="Shapiro H."/>
            <person name="Siaut M."/>
            <person name="Stanley M."/>
            <person name="Sussman M.R."/>
            <person name="Taylor A.R."/>
            <person name="Vardi A."/>
            <person name="von Dassow P."/>
            <person name="Vyverman W."/>
            <person name="Willis A."/>
            <person name="Wyrwicz L.S."/>
            <person name="Rokhsar D.S."/>
            <person name="Weissenbach J."/>
            <person name="Armbrust E.V."/>
            <person name="Green B.R."/>
            <person name="Van de Peer Y."/>
            <person name="Grigoriev I.V."/>
        </authorList>
    </citation>
    <scope>NUCLEOTIDE SEQUENCE [LARGE SCALE GENOMIC DNA]</scope>
    <source>
        <strain evidence="3 4">CCMP1335</strain>
    </source>
</reference>
<dbReference type="InParanoid" id="B8BQ00"/>
<feature type="transmembrane region" description="Helical" evidence="1">
    <location>
        <begin position="589"/>
        <end position="612"/>
    </location>
</feature>
<keyword evidence="1" id="KW-0472">Membrane</keyword>
<keyword evidence="1" id="KW-1133">Transmembrane helix</keyword>
<sequence>MFVHRIAMPTLLFGAASAAKYSAKDRSKFLAEMKSVDTSKQQRDRRLKKDQTPTFTSFADELNGSSERSKKMRKRVMEKATFISPEEIKEREERLLQNNYNNAAANGNYNVNNQGNGAYYNDQTDGADDYFVASGAWDNGFGFDATQYSLSYLRCAEVRQFDDELAAQEDTDSVFATKHMAVFRFCPAKTCEGMTEEQIEEEQLNQQRQQNQQGQQYGQNNGITYPWYYDTRIVGGAAGAGCSSNYGEYMLELEDYLAIMADYHADRFETYCEFCEECMYDVYQQWVQYSQQNAQNYYNNRNLEGDAAMSMEEDWKADFERRQLGGNDMSAFLQKKGYKICPEYETCKYYQDVCKHGIDEEVQEYFECTQAERNNGQIAYIGPHCSSDGRTVTLGVYSDEYCNEYIGNGVSVSSFVDFDLTADALEGYVTGSLARDVLPEDYMEQYYNEELMEYYDPSEQMCIPCSSAKQLYEERGNMYNPYTYEAYADDTYDEEVNELCENLYAVSARCDKHFRSYSNKYKQQANQDVAAIDDLACDFIDAVVMGSYDEMGFLNLNNTDYNPSVKSGFLSNSMYYEEYFNQVSPFQTFMLVFSVSACVILGLWVVSLHTSFNKKSIWQPRRGKKQHANSDAHDLERKDSGIELARNTGSYFA</sequence>
<proteinExistence type="predicted"/>
<protein>
    <submittedName>
        <fullName evidence="3">Uncharacterized protein</fullName>
    </submittedName>
</protein>
<feature type="chain" id="PRO_5002868446" evidence="2">
    <location>
        <begin position="19"/>
        <end position="653"/>
    </location>
</feature>
<keyword evidence="2" id="KW-0732">Signal</keyword>
<dbReference type="PaxDb" id="35128-Thaps20671"/>
<keyword evidence="4" id="KW-1185">Reference proteome</keyword>
<accession>B8BQ00</accession>
<evidence type="ECO:0000256" key="1">
    <source>
        <dbReference type="SAM" id="Phobius"/>
    </source>
</evidence>
<evidence type="ECO:0000313" key="3">
    <source>
        <dbReference type="EMBL" id="EED95700.1"/>
    </source>
</evidence>
<dbReference type="OMA" id="QENCELY"/>
<evidence type="ECO:0000256" key="2">
    <source>
        <dbReference type="SAM" id="SignalP"/>
    </source>
</evidence>
<dbReference type="KEGG" id="tps:THAPSDRAFT_20671"/>
<gene>
    <name evidence="3" type="ORF">THAPSDRAFT_20671</name>
</gene>
<reference evidence="3 4" key="1">
    <citation type="journal article" date="2004" name="Science">
        <title>The genome of the diatom Thalassiosira pseudonana: ecology, evolution, and metabolism.</title>
        <authorList>
            <person name="Armbrust E.V."/>
            <person name="Berges J.A."/>
            <person name="Bowler C."/>
            <person name="Green B.R."/>
            <person name="Martinez D."/>
            <person name="Putnam N.H."/>
            <person name="Zhou S."/>
            <person name="Allen A.E."/>
            <person name="Apt K.E."/>
            <person name="Bechner M."/>
            <person name="Brzezinski M.A."/>
            <person name="Chaal B.K."/>
            <person name="Chiovitti A."/>
            <person name="Davis A.K."/>
            <person name="Demarest M.S."/>
            <person name="Detter J.C."/>
            <person name="Glavina T."/>
            <person name="Goodstein D."/>
            <person name="Hadi M.Z."/>
            <person name="Hellsten U."/>
            <person name="Hildebrand M."/>
            <person name="Jenkins B.D."/>
            <person name="Jurka J."/>
            <person name="Kapitonov V.V."/>
            <person name="Kroger N."/>
            <person name="Lau W.W."/>
            <person name="Lane T.W."/>
            <person name="Larimer F.W."/>
            <person name="Lippmeier J.C."/>
            <person name="Lucas S."/>
            <person name="Medina M."/>
            <person name="Montsant A."/>
            <person name="Obornik M."/>
            <person name="Parker M.S."/>
            <person name="Palenik B."/>
            <person name="Pazour G.J."/>
            <person name="Richardson P.M."/>
            <person name="Rynearson T.A."/>
            <person name="Saito M.A."/>
            <person name="Schwartz D.C."/>
            <person name="Thamatrakoln K."/>
            <person name="Valentin K."/>
            <person name="Vardi A."/>
            <person name="Wilkerson F.P."/>
            <person name="Rokhsar D.S."/>
        </authorList>
    </citation>
    <scope>NUCLEOTIDE SEQUENCE [LARGE SCALE GENOMIC DNA]</scope>
    <source>
        <strain evidence="3 4">CCMP1335</strain>
    </source>
</reference>
<dbReference type="AlphaFoldDB" id="B8BQ00"/>
<organism evidence="3 4">
    <name type="scientific">Thalassiosira pseudonana</name>
    <name type="common">Marine diatom</name>
    <name type="synonym">Cyclotella nana</name>
    <dbReference type="NCBI Taxonomy" id="35128"/>
    <lineage>
        <taxon>Eukaryota</taxon>
        <taxon>Sar</taxon>
        <taxon>Stramenopiles</taxon>
        <taxon>Ochrophyta</taxon>
        <taxon>Bacillariophyta</taxon>
        <taxon>Coscinodiscophyceae</taxon>
        <taxon>Thalassiosirophycidae</taxon>
        <taxon>Thalassiosirales</taxon>
        <taxon>Thalassiosiraceae</taxon>
        <taxon>Thalassiosira</taxon>
    </lineage>
</organism>
<evidence type="ECO:0000313" key="4">
    <source>
        <dbReference type="Proteomes" id="UP000001449"/>
    </source>
</evidence>
<dbReference type="RefSeq" id="XP_002286059.1">
    <property type="nucleotide sequence ID" value="XM_002286023.1"/>
</dbReference>
<keyword evidence="1" id="KW-0812">Transmembrane</keyword>
<name>B8BQ00_THAPS</name>
<dbReference type="HOGENOM" id="CLU_433826_0_0_1"/>
<dbReference type="GeneID" id="7449158"/>
<feature type="signal peptide" evidence="2">
    <location>
        <begin position="1"/>
        <end position="18"/>
    </location>
</feature>
<dbReference type="eggNOG" id="ENOG502SSA6">
    <property type="taxonomic scope" value="Eukaryota"/>
</dbReference>
<dbReference type="Proteomes" id="UP000001449">
    <property type="component" value="Chromosome 1"/>
</dbReference>
<dbReference type="EMBL" id="CM000638">
    <property type="protein sequence ID" value="EED95700.1"/>
    <property type="molecule type" value="Genomic_DNA"/>
</dbReference>